<dbReference type="EMBL" id="JYGQ01000001">
    <property type="protein sequence ID" value="KJQ72453.1"/>
    <property type="molecule type" value="Genomic_DNA"/>
</dbReference>
<proteinExistence type="inferred from homology"/>
<dbReference type="EMBL" id="NCVG01000010">
    <property type="protein sequence ID" value="ORO96948.1"/>
    <property type="molecule type" value="Genomic_DNA"/>
</dbReference>
<dbReference type="PANTHER" id="PTHR33884:SF3">
    <property type="entry name" value="UPF0410 PROTEIN YMGE"/>
    <property type="match status" value="1"/>
</dbReference>
<evidence type="ECO:0000313" key="13">
    <source>
        <dbReference type="EMBL" id="VTS36614.1"/>
    </source>
</evidence>
<dbReference type="Proteomes" id="UP000033415">
    <property type="component" value="Unassembled WGS sequence"/>
</dbReference>
<dbReference type="InterPro" id="IPR007341">
    <property type="entry name" value="Transgly_assoc"/>
</dbReference>
<keyword evidence="6 7" id="KW-0472">Membrane</keyword>
<evidence type="ECO:0000256" key="4">
    <source>
        <dbReference type="ARBA" id="ARBA00022692"/>
    </source>
</evidence>
<dbReference type="Proteomes" id="UP000193441">
    <property type="component" value="Unassembled WGS sequence"/>
</dbReference>
<evidence type="ECO:0000256" key="1">
    <source>
        <dbReference type="ARBA" id="ARBA00004651"/>
    </source>
</evidence>
<reference evidence="12 18" key="6">
    <citation type="submission" date="2018-11" db="EMBL/GenBank/DDBJ databases">
        <title>Species Designations Belie Phenotypic and Genotypic Heterogeneity in Oral Streptococci.</title>
        <authorList>
            <person name="Velsko I."/>
        </authorList>
    </citation>
    <scope>NUCLEOTIDE SEQUENCE [LARGE SCALE GENOMIC DNA]</scope>
    <source>
        <strain evidence="12 18">BCC22</strain>
    </source>
</reference>
<reference evidence="11" key="5">
    <citation type="submission" date="2017-04" db="EMBL/GenBank/DDBJ databases">
        <authorList>
            <person name="Afonso C.L."/>
            <person name="Miller P.J."/>
            <person name="Scott M.A."/>
            <person name="Spackman E."/>
            <person name="Goraichik I."/>
            <person name="Dimitrov K.M."/>
            <person name="Suarez D.L."/>
            <person name="Swayne D.E."/>
        </authorList>
    </citation>
    <scope>NUCLEOTIDE SEQUENCE</scope>
    <source>
        <strain evidence="11">RH_43861_09</strain>
    </source>
</reference>
<comment type="subcellular location">
    <subcellularLocation>
        <location evidence="1">Cell membrane</location>
        <topology evidence="1">Multi-pass membrane protein</topology>
    </subcellularLocation>
</comment>
<dbReference type="EMBL" id="JPFY01000010">
    <property type="protein sequence ID" value="KEQ47380.1"/>
    <property type="molecule type" value="Genomic_DNA"/>
</dbReference>
<dbReference type="Proteomes" id="UP000028089">
    <property type="component" value="Unassembled WGS sequence"/>
</dbReference>
<evidence type="ECO:0000256" key="2">
    <source>
        <dbReference type="ARBA" id="ARBA00011006"/>
    </source>
</evidence>
<keyword evidence="3" id="KW-1003">Cell membrane</keyword>
<evidence type="ECO:0000256" key="6">
    <source>
        <dbReference type="ARBA" id="ARBA00023136"/>
    </source>
</evidence>
<dbReference type="GO" id="GO:0005886">
    <property type="term" value="C:plasma membrane"/>
    <property type="evidence" value="ECO:0007669"/>
    <property type="project" value="UniProtKB-SubCell"/>
</dbReference>
<evidence type="ECO:0000313" key="18">
    <source>
        <dbReference type="Proteomes" id="UP000271520"/>
    </source>
</evidence>
<evidence type="ECO:0000256" key="3">
    <source>
        <dbReference type="ARBA" id="ARBA00022475"/>
    </source>
</evidence>
<evidence type="ECO:0000313" key="10">
    <source>
        <dbReference type="EMBL" id="ORO91369.1"/>
    </source>
</evidence>
<protein>
    <submittedName>
        <fullName evidence="8 9">Transglycosylase</fullName>
    </submittedName>
    <submittedName>
        <fullName evidence="12">Transglycosylase associated protein</fullName>
    </submittedName>
</protein>
<reference evidence="8 14" key="1">
    <citation type="submission" date="2014-05" db="EMBL/GenBank/DDBJ databases">
        <authorList>
            <person name="Daugherty S.C."/>
            <person name="Tallon L.J."/>
            <person name="Sadzewicz L."/>
            <person name="Kilian M."/>
            <person name="Tettelin H."/>
        </authorList>
    </citation>
    <scope>NUCLEOTIDE SEQUENCE [LARGE SCALE GENOMIC DNA]</scope>
    <source>
        <strain evidence="8 14">SK578</strain>
    </source>
</reference>
<evidence type="ECO:0000313" key="15">
    <source>
        <dbReference type="Proteomes" id="UP000033415"/>
    </source>
</evidence>
<evidence type="ECO:0000313" key="11">
    <source>
        <dbReference type="EMBL" id="ORO96948.1"/>
    </source>
</evidence>
<evidence type="ECO:0000256" key="7">
    <source>
        <dbReference type="SAM" id="Phobius"/>
    </source>
</evidence>
<organism evidence="8 14">
    <name type="scientific">Streptococcus mitis</name>
    <dbReference type="NCBI Taxonomy" id="28037"/>
    <lineage>
        <taxon>Bacteria</taxon>
        <taxon>Bacillati</taxon>
        <taxon>Bacillota</taxon>
        <taxon>Bacilli</taxon>
        <taxon>Lactobacillales</taxon>
        <taxon>Streptococcaceae</taxon>
        <taxon>Streptococcus</taxon>
        <taxon>Streptococcus mitis group</taxon>
    </lineage>
</organism>
<evidence type="ECO:0000313" key="16">
    <source>
        <dbReference type="Proteomes" id="UP000193441"/>
    </source>
</evidence>
<dbReference type="PATRIC" id="fig|28037.100.peg.1478"/>
<gene>
    <name evidence="11" type="ORF">B7699_00145</name>
    <name evidence="10" type="ORF">B7701_00125</name>
    <name evidence="12" type="ORF">D8788_04830</name>
    <name evidence="13" type="ORF">NCTC11189_01313</name>
    <name evidence="8" type="ORF">SK578_0223</name>
    <name evidence="9" type="ORF">TZ91_00027</name>
</gene>
<dbReference type="AlphaFoldDB" id="A0A081QWQ7"/>
<feature type="transmembrane region" description="Helical" evidence="7">
    <location>
        <begin position="45"/>
        <end position="72"/>
    </location>
</feature>
<evidence type="ECO:0000313" key="12">
    <source>
        <dbReference type="EMBL" id="RSJ93094.1"/>
    </source>
</evidence>
<dbReference type="Proteomes" id="UP000387692">
    <property type="component" value="Unassembled WGS sequence"/>
</dbReference>
<evidence type="ECO:0000313" key="8">
    <source>
        <dbReference type="EMBL" id="KEQ47380.1"/>
    </source>
</evidence>
<keyword evidence="4 7" id="KW-0812">Transmembrane</keyword>
<evidence type="ECO:0000313" key="17">
    <source>
        <dbReference type="Proteomes" id="UP000193863"/>
    </source>
</evidence>
<reference evidence="10" key="4">
    <citation type="submission" date="2017-04" db="EMBL/GenBank/DDBJ databases">
        <authorList>
            <person name="Nielsen X.C."/>
            <person name="Rasmussen L.H."/>
            <person name="Hoejholt K."/>
            <person name="Rasmussen S."/>
            <person name="Christensen J.J."/>
        </authorList>
    </citation>
    <scope>NUCLEOTIDE SEQUENCE</scope>
    <source>
        <strain evidence="10">RH_50738_11</strain>
    </source>
</reference>
<evidence type="ECO:0000256" key="5">
    <source>
        <dbReference type="ARBA" id="ARBA00022989"/>
    </source>
</evidence>
<evidence type="ECO:0000313" key="14">
    <source>
        <dbReference type="Proteomes" id="UP000028089"/>
    </source>
</evidence>
<dbReference type="RefSeq" id="WP_000901569.1">
    <property type="nucleotide sequence ID" value="NZ_CABEHV010000004.1"/>
</dbReference>
<reference evidence="13 19" key="7">
    <citation type="submission" date="2019-05" db="EMBL/GenBank/DDBJ databases">
        <authorList>
            <consortium name="Pathogen Informatics"/>
        </authorList>
    </citation>
    <scope>NUCLEOTIDE SEQUENCE [LARGE SCALE GENOMIC DNA]</scope>
    <source>
        <strain evidence="13 19">NCTC11189</strain>
    </source>
</reference>
<evidence type="ECO:0000313" key="19">
    <source>
        <dbReference type="Proteomes" id="UP000387692"/>
    </source>
</evidence>
<dbReference type="Proteomes" id="UP000271520">
    <property type="component" value="Unassembled WGS sequence"/>
</dbReference>
<comment type="similarity">
    <text evidence="2">Belongs to the UPF0410 family.</text>
</comment>
<name>A0A081QWQ7_STRMT</name>
<reference evidence="9 15" key="2">
    <citation type="submission" date="2015-02" db="EMBL/GenBank/DDBJ databases">
        <title>Evolution of amylase-binding proteins of oral streptococcal species.</title>
        <authorList>
            <person name="Haase E.M."/>
        </authorList>
    </citation>
    <scope>NUCLEOTIDE SEQUENCE [LARGE SCALE GENOMIC DNA]</scope>
    <source>
        <strain evidence="9 15">SK137</strain>
    </source>
</reference>
<dbReference type="EMBL" id="RJPW01000005">
    <property type="protein sequence ID" value="RSJ93094.1"/>
    <property type="molecule type" value="Genomic_DNA"/>
</dbReference>
<dbReference type="EMBL" id="CABEHV010000004">
    <property type="protein sequence ID" value="VTS36614.1"/>
    <property type="molecule type" value="Genomic_DNA"/>
</dbReference>
<accession>A0A081QWQ7</accession>
<keyword evidence="5 7" id="KW-1133">Transmembrane helix</keyword>
<sequence>MLGSMFVGLLVGFLAGTLTNRGEHMGCFGKMFLGWIGAFIGHLLFGTWGPIIAGTAIIPAVLGSMIVLAIFWRRGS</sequence>
<reference evidence="16 17" key="3">
    <citation type="journal article" date="2016" name="Eur. J. Clin. Microbiol. Infect. Dis.">
        <title>Whole genome sequencing as a tool for phylogenetic analysis of clinical strains of Mitis group streptococci.</title>
        <authorList>
            <person name="Rasmussen L.H."/>
            <person name="Dargis R."/>
            <person name="Hojholt K."/>
            <person name="Christensen J.J."/>
            <person name="Skovgaard O."/>
            <person name="Justesen U.S."/>
            <person name="Rosenvinge F.S."/>
            <person name="Moser C."/>
            <person name="Lukjancenko O."/>
            <person name="Rasmussen S."/>
            <person name="Nielsen X.C."/>
        </authorList>
    </citation>
    <scope>NUCLEOTIDE SEQUENCE [LARGE SCALE GENOMIC DNA]</scope>
    <source>
        <strain evidence="11 17">RH_43861_09</strain>
        <strain evidence="10 16">RH_50738_11</strain>
    </source>
</reference>
<dbReference type="EMBL" id="NCVE01000001">
    <property type="protein sequence ID" value="ORO91369.1"/>
    <property type="molecule type" value="Genomic_DNA"/>
</dbReference>
<dbReference type="PANTHER" id="PTHR33884">
    <property type="entry name" value="UPF0410 PROTEIN YMGE"/>
    <property type="match status" value="1"/>
</dbReference>
<dbReference type="Proteomes" id="UP000193863">
    <property type="component" value="Unassembled WGS sequence"/>
</dbReference>
<dbReference type="Pfam" id="PF04226">
    <property type="entry name" value="Transgly_assoc"/>
    <property type="match status" value="1"/>
</dbReference>
<evidence type="ECO:0000313" key="9">
    <source>
        <dbReference type="EMBL" id="KJQ72453.1"/>
    </source>
</evidence>